<evidence type="ECO:0000256" key="1">
    <source>
        <dbReference type="ARBA" id="ARBA00004496"/>
    </source>
</evidence>
<dbReference type="AlphaFoldDB" id="W7Y4S9"/>
<dbReference type="GO" id="GO:0005694">
    <property type="term" value="C:chromosome"/>
    <property type="evidence" value="ECO:0007669"/>
    <property type="project" value="UniProtKB-ARBA"/>
</dbReference>
<dbReference type="EC" id="3.6.4.12" evidence="3"/>
<feature type="domain" description="DNA2/NAM7 helicase-like C-terminal" evidence="10">
    <location>
        <begin position="424"/>
        <end position="621"/>
    </location>
</feature>
<accession>W7Y4S9</accession>
<dbReference type="eggNOG" id="COG0507">
    <property type="taxonomic scope" value="Bacteria"/>
</dbReference>
<evidence type="ECO:0000256" key="5">
    <source>
        <dbReference type="ARBA" id="ARBA00022741"/>
    </source>
</evidence>
<dbReference type="EMBL" id="BAMD01000017">
    <property type="protein sequence ID" value="GAF03092.1"/>
    <property type="molecule type" value="Genomic_DNA"/>
</dbReference>
<dbReference type="Pfam" id="PF13086">
    <property type="entry name" value="AAA_11"/>
    <property type="match status" value="1"/>
</dbReference>
<dbReference type="PANTHER" id="PTHR43788">
    <property type="entry name" value="DNA2/NAM7 HELICASE FAMILY MEMBER"/>
    <property type="match status" value="1"/>
</dbReference>
<comment type="caution">
    <text evidence="12">The sequence shown here is derived from an EMBL/GenBank/DDBJ whole genome shotgun (WGS) entry which is preliminary data.</text>
</comment>
<keyword evidence="5" id="KW-0547">Nucleotide-binding</keyword>
<dbReference type="InterPro" id="IPR041679">
    <property type="entry name" value="DNA2/NAM7-like_C"/>
</dbReference>
<dbReference type="Pfam" id="PF21138">
    <property type="entry name" value="SMUBP-2_HCS1_1B"/>
    <property type="match status" value="1"/>
</dbReference>
<dbReference type="GO" id="GO:0043139">
    <property type="term" value="F:5'-3' DNA helicase activity"/>
    <property type="evidence" value="ECO:0007669"/>
    <property type="project" value="TreeGrafter"/>
</dbReference>
<sequence>MLISPFNHLNYSMSRIMKELQKIHALLLKEKEEDLLQYKRKVSDTSVVERRREGVCWYPLGIERTKFDAGERLLVKVSRPKEHRESHLFQSGKLVSLFSNSGNNNENKHAVSGVVNRANDSEMMITLNSDEEPQWLHDGNVGVQLMFDENAYLEMERALGIVMHPQDDRLMYLRSLLLESQEATFADKQEVVIPHLNESQNRALNRILSANDLAIVHGPPGTGKTTTLVESIYHTLKSESQVLVCAPSNAAIDLLCEKLGNKGLRVVRIGHPARVTQEILSKTLDANIAHHSNYKDLKALKKQSEEYYRTAMKYKRNFGHEERQQRRLLLQESSKLKKEVEQLEYYIINDILGSAQVIASTMVGASNYHIRDRRFNTVFIDEAAQGLEPATWIPILKANRVVFAGDHCQLPPTIKSFEAAKAGLDETLFEKAIKRNKVDVMLQEQYRMNKDIMRFSSRYFYGDRLKANEQVENWTCFEGDVAIEFVDTAGCGFFEQMDKERKSSFNPEEGDLVLKHFREYFSTLASQLKDTEISVGVISPYKAQVNLLQENFKDVDEEFDGCKLQLSVNTIDSFQGQERDVIYISLVRSNEKGEIGFLSDTRRMNVAMTRARKKMVIVGDSATVGQHKFYGQFLDYINEIGAYRSAFEWM</sequence>
<dbReference type="SUPFAM" id="SSF52540">
    <property type="entry name" value="P-loop containing nucleoside triphosphate hydrolases"/>
    <property type="match status" value="1"/>
</dbReference>
<dbReference type="FunFam" id="3.40.50.300:FF:000326">
    <property type="entry name" value="P-loop containing nucleoside triphosphate hydrolase"/>
    <property type="match status" value="1"/>
</dbReference>
<dbReference type="GO" id="GO:0003723">
    <property type="term" value="F:RNA binding"/>
    <property type="evidence" value="ECO:0007669"/>
    <property type="project" value="InterPro"/>
</dbReference>
<evidence type="ECO:0000256" key="7">
    <source>
        <dbReference type="ARBA" id="ARBA00022806"/>
    </source>
</evidence>
<gene>
    <name evidence="12" type="ORF">JCM21142_41750</name>
</gene>
<evidence type="ECO:0000256" key="4">
    <source>
        <dbReference type="ARBA" id="ARBA00022490"/>
    </source>
</evidence>
<evidence type="ECO:0000313" key="13">
    <source>
        <dbReference type="Proteomes" id="UP000019402"/>
    </source>
</evidence>
<keyword evidence="8" id="KW-0067">ATP-binding</keyword>
<dbReference type="CDD" id="cd18808">
    <property type="entry name" value="SF1_C_Upf1"/>
    <property type="match status" value="1"/>
</dbReference>
<comment type="similarity">
    <text evidence="2">Belongs to the DNA2/NAM7 helicase family.</text>
</comment>
<evidence type="ECO:0000259" key="10">
    <source>
        <dbReference type="Pfam" id="PF13087"/>
    </source>
</evidence>
<dbReference type="InterPro" id="IPR050534">
    <property type="entry name" value="Coronavir_polyprotein_1ab"/>
</dbReference>
<comment type="subcellular location">
    <subcellularLocation>
        <location evidence="1">Cytoplasm</location>
    </subcellularLocation>
</comment>
<evidence type="ECO:0000259" key="9">
    <source>
        <dbReference type="Pfam" id="PF13086"/>
    </source>
</evidence>
<dbReference type="PANTHER" id="PTHR43788:SF8">
    <property type="entry name" value="DNA-BINDING PROTEIN SMUBP-2"/>
    <property type="match status" value="1"/>
</dbReference>
<dbReference type="InterPro" id="IPR048761">
    <property type="entry name" value="SMUBP-2_HCS1_1B"/>
</dbReference>
<keyword evidence="7 12" id="KW-0347">Helicase</keyword>
<proteinExistence type="inferred from homology"/>
<evidence type="ECO:0000256" key="6">
    <source>
        <dbReference type="ARBA" id="ARBA00022801"/>
    </source>
</evidence>
<evidence type="ECO:0000256" key="3">
    <source>
        <dbReference type="ARBA" id="ARBA00012551"/>
    </source>
</evidence>
<dbReference type="eggNOG" id="COG1112">
    <property type="taxonomic scope" value="Bacteria"/>
</dbReference>
<organism evidence="12 13">
    <name type="scientific">Saccharicrinis fermentans DSM 9555 = JCM 21142</name>
    <dbReference type="NCBI Taxonomy" id="869213"/>
    <lineage>
        <taxon>Bacteria</taxon>
        <taxon>Pseudomonadati</taxon>
        <taxon>Bacteroidota</taxon>
        <taxon>Bacteroidia</taxon>
        <taxon>Marinilabiliales</taxon>
        <taxon>Marinilabiliaceae</taxon>
        <taxon>Saccharicrinis</taxon>
    </lineage>
</organism>
<dbReference type="Gene3D" id="2.40.30.270">
    <property type="match status" value="1"/>
</dbReference>
<dbReference type="GO" id="GO:0005737">
    <property type="term" value="C:cytoplasm"/>
    <property type="evidence" value="ECO:0007669"/>
    <property type="project" value="UniProtKB-SubCell"/>
</dbReference>
<dbReference type="STRING" id="869213.GCA_000517085_00119"/>
<feature type="domain" description="DNA2/NAM7 helicase helicase" evidence="9">
    <location>
        <begin position="195"/>
        <end position="416"/>
    </location>
</feature>
<keyword evidence="6" id="KW-0378">Hydrolase</keyword>
<dbReference type="InterPro" id="IPR047187">
    <property type="entry name" value="SF1_C_Upf1"/>
</dbReference>
<feature type="domain" description="Helicase SMUBP-2/HCS1 1B" evidence="11">
    <location>
        <begin position="25"/>
        <end position="138"/>
    </location>
</feature>
<dbReference type="Pfam" id="PF13087">
    <property type="entry name" value="AAA_12"/>
    <property type="match status" value="1"/>
</dbReference>
<dbReference type="GO" id="GO:0016787">
    <property type="term" value="F:hydrolase activity"/>
    <property type="evidence" value="ECO:0007669"/>
    <property type="project" value="UniProtKB-KW"/>
</dbReference>
<dbReference type="InterPro" id="IPR027417">
    <property type="entry name" value="P-loop_NTPase"/>
</dbReference>
<reference evidence="12 13" key="1">
    <citation type="journal article" date="2014" name="Genome Announc.">
        <title>Draft Genome Sequence of Cytophaga fermentans JCM 21142T, a Facultative Anaerobe Isolated from Marine Mud.</title>
        <authorList>
            <person name="Starns D."/>
            <person name="Oshima K."/>
            <person name="Suda W."/>
            <person name="Iino T."/>
            <person name="Yuki M."/>
            <person name="Inoue J."/>
            <person name="Kitamura K."/>
            <person name="Iida T."/>
            <person name="Darby A."/>
            <person name="Hattori M."/>
            <person name="Ohkuma M."/>
        </authorList>
    </citation>
    <scope>NUCLEOTIDE SEQUENCE [LARGE SCALE GENOMIC DNA]</scope>
    <source>
        <strain evidence="12 13">JCM 21142</strain>
    </source>
</reference>
<evidence type="ECO:0000256" key="8">
    <source>
        <dbReference type="ARBA" id="ARBA00022840"/>
    </source>
</evidence>
<keyword evidence="4" id="KW-0963">Cytoplasm</keyword>
<keyword evidence="13" id="KW-1185">Reference proteome</keyword>
<dbReference type="Proteomes" id="UP000019402">
    <property type="component" value="Unassembled WGS sequence"/>
</dbReference>
<protein>
    <recommendedName>
        <fullName evidence="3">DNA helicase</fullName>
        <ecNumber evidence="3">3.6.4.12</ecNumber>
    </recommendedName>
</protein>
<dbReference type="InterPro" id="IPR041677">
    <property type="entry name" value="DNA2/NAM7_AAA_11"/>
</dbReference>
<evidence type="ECO:0000259" key="11">
    <source>
        <dbReference type="Pfam" id="PF21138"/>
    </source>
</evidence>
<evidence type="ECO:0000256" key="2">
    <source>
        <dbReference type="ARBA" id="ARBA00007913"/>
    </source>
</evidence>
<dbReference type="GO" id="GO:0005524">
    <property type="term" value="F:ATP binding"/>
    <property type="evidence" value="ECO:0007669"/>
    <property type="project" value="UniProtKB-KW"/>
</dbReference>
<evidence type="ECO:0000313" key="12">
    <source>
        <dbReference type="EMBL" id="GAF03092.1"/>
    </source>
</evidence>
<dbReference type="Gene3D" id="3.40.50.300">
    <property type="entry name" value="P-loop containing nucleotide triphosphate hydrolases"/>
    <property type="match status" value="2"/>
</dbReference>
<name>W7Y4S9_9BACT</name>